<protein>
    <recommendedName>
        <fullName evidence="14">Copper resistance protein CopC</fullName>
    </recommendedName>
</protein>
<evidence type="ECO:0000259" key="11">
    <source>
        <dbReference type="Pfam" id="PF05425"/>
    </source>
</evidence>
<dbReference type="InterPro" id="IPR014755">
    <property type="entry name" value="Cu-Rt/internalin_Ig-like"/>
</dbReference>
<gene>
    <name evidence="12" type="ORF">C7C46_05110</name>
</gene>
<evidence type="ECO:0000256" key="6">
    <source>
        <dbReference type="ARBA" id="ARBA00022989"/>
    </source>
</evidence>
<feature type="domain" description="Copper resistance protein D" evidence="11">
    <location>
        <begin position="332"/>
        <end position="430"/>
    </location>
</feature>
<dbReference type="Pfam" id="PF05425">
    <property type="entry name" value="CopD"/>
    <property type="match status" value="1"/>
</dbReference>
<dbReference type="GO" id="GO:0042597">
    <property type="term" value="C:periplasmic space"/>
    <property type="evidence" value="ECO:0007669"/>
    <property type="project" value="InterPro"/>
</dbReference>
<dbReference type="Gene3D" id="2.60.40.1220">
    <property type="match status" value="1"/>
</dbReference>
<dbReference type="OrthoDB" id="3681441at2"/>
<feature type="transmembrane region" description="Helical" evidence="9">
    <location>
        <begin position="333"/>
        <end position="354"/>
    </location>
</feature>
<evidence type="ECO:0000313" key="13">
    <source>
        <dbReference type="Proteomes" id="UP000248039"/>
    </source>
</evidence>
<dbReference type="SUPFAM" id="SSF81296">
    <property type="entry name" value="E set domains"/>
    <property type="match status" value="1"/>
</dbReference>
<keyword evidence="4" id="KW-0479">Metal-binding</keyword>
<feature type="domain" description="CopC" evidence="10">
    <location>
        <begin position="41"/>
        <end position="136"/>
    </location>
</feature>
<keyword evidence="8 9" id="KW-0472">Membrane</keyword>
<dbReference type="Proteomes" id="UP000248039">
    <property type="component" value="Unassembled WGS sequence"/>
</dbReference>
<evidence type="ECO:0000256" key="2">
    <source>
        <dbReference type="ARBA" id="ARBA00022475"/>
    </source>
</evidence>
<evidence type="ECO:0000256" key="9">
    <source>
        <dbReference type="SAM" id="Phobius"/>
    </source>
</evidence>
<comment type="subcellular location">
    <subcellularLocation>
        <location evidence="1">Cell membrane</location>
        <topology evidence="1">Multi-pass membrane protein</topology>
    </subcellularLocation>
</comment>
<sequence>MSTVRKAQSLGRAVRLVGLLLGLLLAVLALVLGAAGPAAAHAVLVRASPADGAVLAGAPPQVRLVFSEALAPGLGTVRVIGPEGRRADTGGPPVAQGDALLVGLDAGRQQGTFVVEWRVTAADDGHTTAGAVAFSVGAPSRNAALGAPGGGDRTTQALLDLAVWLGFAGLAVMVGSAAVRLWCLPPDAEAPGALAPGWAVLLVGTVLQLFAYGPATQGESLAHLTDRSLLAATLAGHQGHVLVARILLLALAATAGGPLLRRPGPATRAAAAALTLLFALTWAETSHAAAGPLVPLALLATTLHVAAMALWAGGVATLALLAVRGGGAGLPAVARRFSGLATASVAVLAVTGAWQALREVGSTAALTGTPYGRLLLAKLAVLAVVLAAAGLLRGRVSGRVDNRVEAGAAVRRAVLLELAGVTALVVLTVLMIGTAPARTAAPDSQAGAPDSRPAAAVTILTAAVRGPAN</sequence>
<dbReference type="GO" id="GO:0005507">
    <property type="term" value="F:copper ion binding"/>
    <property type="evidence" value="ECO:0007669"/>
    <property type="project" value="InterPro"/>
</dbReference>
<dbReference type="GO" id="GO:0005886">
    <property type="term" value="C:plasma membrane"/>
    <property type="evidence" value="ECO:0007669"/>
    <property type="project" value="UniProtKB-SubCell"/>
</dbReference>
<proteinExistence type="predicted"/>
<keyword evidence="2" id="KW-1003">Cell membrane</keyword>
<organism evidence="12 13">
    <name type="scientific">Streptomyces tateyamensis</name>
    <dbReference type="NCBI Taxonomy" id="565073"/>
    <lineage>
        <taxon>Bacteria</taxon>
        <taxon>Bacillati</taxon>
        <taxon>Actinomycetota</taxon>
        <taxon>Actinomycetes</taxon>
        <taxon>Kitasatosporales</taxon>
        <taxon>Streptomycetaceae</taxon>
        <taxon>Streptomyces</taxon>
    </lineage>
</organism>
<feature type="transmembrane region" description="Helical" evidence="9">
    <location>
        <begin position="374"/>
        <end position="392"/>
    </location>
</feature>
<dbReference type="InterPro" id="IPR007348">
    <property type="entry name" value="CopC_dom"/>
</dbReference>
<accession>A0A2V4P1J6</accession>
<evidence type="ECO:0000313" key="12">
    <source>
        <dbReference type="EMBL" id="PYC87350.1"/>
    </source>
</evidence>
<dbReference type="InterPro" id="IPR008457">
    <property type="entry name" value="Cu-R_CopD_dom"/>
</dbReference>
<dbReference type="GO" id="GO:0046688">
    <property type="term" value="P:response to copper ion"/>
    <property type="evidence" value="ECO:0007669"/>
    <property type="project" value="InterPro"/>
</dbReference>
<feature type="transmembrane region" description="Helical" evidence="9">
    <location>
        <begin position="413"/>
        <end position="435"/>
    </location>
</feature>
<dbReference type="PANTHER" id="PTHR34820">
    <property type="entry name" value="INNER MEMBRANE PROTEIN YEBZ"/>
    <property type="match status" value="1"/>
</dbReference>
<feature type="transmembrane region" description="Helical" evidence="9">
    <location>
        <begin position="161"/>
        <end position="183"/>
    </location>
</feature>
<evidence type="ECO:0000256" key="8">
    <source>
        <dbReference type="ARBA" id="ARBA00023136"/>
    </source>
</evidence>
<evidence type="ECO:0000256" key="4">
    <source>
        <dbReference type="ARBA" id="ARBA00022723"/>
    </source>
</evidence>
<dbReference type="PANTHER" id="PTHR34820:SF4">
    <property type="entry name" value="INNER MEMBRANE PROTEIN YEBZ"/>
    <property type="match status" value="1"/>
</dbReference>
<evidence type="ECO:0008006" key="14">
    <source>
        <dbReference type="Google" id="ProtNLM"/>
    </source>
</evidence>
<dbReference type="InterPro" id="IPR014756">
    <property type="entry name" value="Ig_E-set"/>
</dbReference>
<keyword evidence="5" id="KW-0732">Signal</keyword>
<keyword evidence="3 9" id="KW-0812">Transmembrane</keyword>
<name>A0A2V4P1J6_9ACTN</name>
<evidence type="ECO:0000259" key="10">
    <source>
        <dbReference type="Pfam" id="PF04234"/>
    </source>
</evidence>
<evidence type="ECO:0000256" key="1">
    <source>
        <dbReference type="ARBA" id="ARBA00004651"/>
    </source>
</evidence>
<feature type="transmembrane region" description="Helical" evidence="9">
    <location>
        <begin position="195"/>
        <end position="215"/>
    </location>
</feature>
<comment type="caution">
    <text evidence="12">The sequence shown here is derived from an EMBL/GenBank/DDBJ whole genome shotgun (WGS) entry which is preliminary data.</text>
</comment>
<dbReference type="Pfam" id="PF04234">
    <property type="entry name" value="CopC"/>
    <property type="match status" value="1"/>
</dbReference>
<evidence type="ECO:0000256" key="7">
    <source>
        <dbReference type="ARBA" id="ARBA00023008"/>
    </source>
</evidence>
<dbReference type="EMBL" id="PYBW01000016">
    <property type="protein sequence ID" value="PYC87350.1"/>
    <property type="molecule type" value="Genomic_DNA"/>
</dbReference>
<dbReference type="GO" id="GO:0006825">
    <property type="term" value="P:copper ion transport"/>
    <property type="evidence" value="ECO:0007669"/>
    <property type="project" value="InterPro"/>
</dbReference>
<evidence type="ECO:0000256" key="5">
    <source>
        <dbReference type="ARBA" id="ARBA00022729"/>
    </source>
</evidence>
<dbReference type="AlphaFoldDB" id="A0A2V4P1J6"/>
<feature type="transmembrane region" description="Helical" evidence="9">
    <location>
        <begin position="296"/>
        <end position="321"/>
    </location>
</feature>
<keyword evidence="13" id="KW-1185">Reference proteome</keyword>
<keyword evidence="7" id="KW-0186">Copper</keyword>
<evidence type="ECO:0000256" key="3">
    <source>
        <dbReference type="ARBA" id="ARBA00022692"/>
    </source>
</evidence>
<feature type="transmembrane region" description="Helical" evidence="9">
    <location>
        <begin position="235"/>
        <end position="257"/>
    </location>
</feature>
<keyword evidence="6 9" id="KW-1133">Transmembrane helix</keyword>
<reference evidence="12 13" key="1">
    <citation type="submission" date="2018-03" db="EMBL/GenBank/DDBJ databases">
        <title>Bioinformatic expansion and discovery of thiopeptide antibiotics.</title>
        <authorList>
            <person name="Schwalen C.J."/>
            <person name="Hudson G.A."/>
            <person name="Mitchell D.A."/>
        </authorList>
    </citation>
    <scope>NUCLEOTIDE SEQUENCE [LARGE SCALE GENOMIC DNA]</scope>
    <source>
        <strain evidence="12 13">ATCC 21389</strain>
    </source>
</reference>
<dbReference type="InterPro" id="IPR032694">
    <property type="entry name" value="CopC/D"/>
</dbReference>
<feature type="transmembrane region" description="Helical" evidence="9">
    <location>
        <begin position="269"/>
        <end position="290"/>
    </location>
</feature>